<proteinExistence type="predicted"/>
<comment type="caution">
    <text evidence="2">The sequence shown here is derived from an EMBL/GenBank/DDBJ whole genome shotgun (WGS) entry which is preliminary data.</text>
</comment>
<feature type="region of interest" description="Disordered" evidence="1">
    <location>
        <begin position="57"/>
        <end position="243"/>
    </location>
</feature>
<organism evidence="2 3">
    <name type="scientific">Dictyobacter aurantiacus</name>
    <dbReference type="NCBI Taxonomy" id="1936993"/>
    <lineage>
        <taxon>Bacteria</taxon>
        <taxon>Bacillati</taxon>
        <taxon>Chloroflexota</taxon>
        <taxon>Ktedonobacteria</taxon>
        <taxon>Ktedonobacterales</taxon>
        <taxon>Dictyobacteraceae</taxon>
        <taxon>Dictyobacter</taxon>
    </lineage>
</organism>
<evidence type="ECO:0000256" key="1">
    <source>
        <dbReference type="SAM" id="MobiDB-lite"/>
    </source>
</evidence>
<evidence type="ECO:0000313" key="2">
    <source>
        <dbReference type="EMBL" id="GCE09871.1"/>
    </source>
</evidence>
<keyword evidence="3" id="KW-1185">Reference proteome</keyword>
<protein>
    <submittedName>
        <fullName evidence="2">Uncharacterized protein</fullName>
    </submittedName>
</protein>
<dbReference type="Proteomes" id="UP000287224">
    <property type="component" value="Unassembled WGS sequence"/>
</dbReference>
<feature type="compositionally biased region" description="Low complexity" evidence="1">
    <location>
        <begin position="94"/>
        <end position="114"/>
    </location>
</feature>
<dbReference type="RefSeq" id="WP_160146356.1">
    <property type="nucleotide sequence ID" value="NZ_BIFQ01000002.1"/>
</dbReference>
<dbReference type="AlphaFoldDB" id="A0A401ZSN7"/>
<evidence type="ECO:0000313" key="3">
    <source>
        <dbReference type="Proteomes" id="UP000287224"/>
    </source>
</evidence>
<reference evidence="3" key="1">
    <citation type="submission" date="2018-12" db="EMBL/GenBank/DDBJ databases">
        <title>Tengunoibacter tsumagoiensis gen. nov., sp. nov., Dictyobacter kobayashii sp. nov., D. alpinus sp. nov., and D. joshuensis sp. nov. and description of Dictyobacteraceae fam. nov. within the order Ktedonobacterales isolated from Tengu-no-mugimeshi.</title>
        <authorList>
            <person name="Wang C.M."/>
            <person name="Zheng Y."/>
            <person name="Sakai Y."/>
            <person name="Toyoda A."/>
            <person name="Minakuchi Y."/>
            <person name="Abe K."/>
            <person name="Yokota A."/>
            <person name="Yabe S."/>
        </authorList>
    </citation>
    <scope>NUCLEOTIDE SEQUENCE [LARGE SCALE GENOMIC DNA]</scope>
    <source>
        <strain evidence="3">S-27</strain>
    </source>
</reference>
<feature type="compositionally biased region" description="Low complexity" evidence="1">
    <location>
        <begin position="175"/>
        <end position="199"/>
    </location>
</feature>
<accession>A0A401ZSN7</accession>
<feature type="compositionally biased region" description="Polar residues" evidence="1">
    <location>
        <begin position="146"/>
        <end position="161"/>
    </location>
</feature>
<sequence>MPANLPLFWKTRQRLMASVLVLVIFFISLASGLGEFMPARASSPLWHGLQASMVHTSDGPAKPFVPPVTSTPANTDVPPFPPTIDPSTNPSGADTSTPTDTYPTSTDYPPSTSSGPVADQPSYPIATQPDTTGSNNGIVPQPTNPPSTQGSNPNPTQPAQSTVTPRPTPVPTAPPTATDTPTPTDTPTTTATATPTGTPVSTGSCTANSPTPTVTPTATPTLSATATATDTPTATATSTPGNPVLTNLEQVTNSAFGTDGSYVPNSWGVQKSRIVRTSTGDLFTVYISAGTGLKDRTWHLMHQISGGKWEELKKGDAGAEPINILVGPGDELHLFTWPGTKGTLVHLYSKDLGRTFEQEDVAGNWSTDQGYAGATINTKGDMVVYQTTEDDVPGRFFWSYYSSSTHQWTFHKNTLDCRYTYAFFFLGDKGDLTITAMRDVKREELGLTASTGFDYIFNDIGYFYTQDVNVANPKLTFIDVTGVVPPQNNTDYDITYLTDSYIDTQGKVHILYNNLYDGPHHAIIEGGHLVKDVRLDISFSLGTKARITQDSQGHFYVIAMSQDGTSLNVYPGTSTDTDGTQLMSAVSLPISSNPGCADDDFCHSPTFTVPRSGNSRSDVIDGVYGNHNDEIYFQINLRGNS</sequence>
<gene>
    <name evidence="2" type="ORF">KDAU_72000</name>
</gene>
<feature type="compositionally biased region" description="Polar residues" evidence="1">
    <location>
        <begin position="128"/>
        <end position="138"/>
    </location>
</feature>
<dbReference type="PRINTS" id="PR01217">
    <property type="entry name" value="PRICHEXTENSN"/>
</dbReference>
<dbReference type="EMBL" id="BIFQ01000002">
    <property type="protein sequence ID" value="GCE09871.1"/>
    <property type="molecule type" value="Genomic_DNA"/>
</dbReference>
<feature type="compositionally biased region" description="Low complexity" evidence="1">
    <location>
        <begin position="206"/>
        <end position="240"/>
    </location>
</feature>
<name>A0A401ZSN7_9CHLR</name>